<evidence type="ECO:0000313" key="2">
    <source>
        <dbReference type="EMBL" id="GGE82837.1"/>
    </source>
</evidence>
<evidence type="ECO:0000259" key="1">
    <source>
        <dbReference type="Pfam" id="PF13120"/>
    </source>
</evidence>
<organism evidence="2 3">
    <name type="scientific">Priestia taiwanensis</name>
    <dbReference type="NCBI Taxonomy" id="1347902"/>
    <lineage>
        <taxon>Bacteria</taxon>
        <taxon>Bacillati</taxon>
        <taxon>Bacillota</taxon>
        <taxon>Bacilli</taxon>
        <taxon>Bacillales</taxon>
        <taxon>Bacillaceae</taxon>
        <taxon>Priestia</taxon>
    </lineage>
</organism>
<proteinExistence type="predicted"/>
<evidence type="ECO:0000313" key="3">
    <source>
        <dbReference type="Proteomes" id="UP000605259"/>
    </source>
</evidence>
<protein>
    <recommendedName>
        <fullName evidence="1">DUF3974 domain-containing protein</fullName>
    </recommendedName>
</protein>
<accession>A0A917ETZ8</accession>
<gene>
    <name evidence="2" type="ORF">GCM10007140_35480</name>
</gene>
<dbReference type="Proteomes" id="UP000605259">
    <property type="component" value="Unassembled WGS sequence"/>
</dbReference>
<dbReference type="AlphaFoldDB" id="A0A917ETZ8"/>
<reference evidence="2" key="2">
    <citation type="submission" date="2020-09" db="EMBL/GenBank/DDBJ databases">
        <authorList>
            <person name="Sun Q."/>
            <person name="Zhou Y."/>
        </authorList>
    </citation>
    <scope>NUCLEOTIDE SEQUENCE</scope>
    <source>
        <strain evidence="2">CGMCC 1.12698</strain>
    </source>
</reference>
<sequence>MMTIVKVFLFILGFLFVLGVVAVITVAVLGRKFYLSWKKPYKEAIESFNHLPAPSRSFIEAFVQHRTFGDWFQRRGKYELDTLAIAYCASDERKRVKIMEHLPKHTKRQFHHQLKRTKQLTQEEVIDASRIFKEYMKRELENPHQKVELGLYALYFHEEYGPALHRIQHHSRHLNKNLREKIEQIVEVSLRNIPYYKERRMYEHTHKLETVLTKDLPEMLELMTQFSPSQRAEKEKELEAYLHAFSKELQQSEEKVSADINQQLVIKMRATTEKFKTT</sequence>
<feature type="domain" description="DUF3974" evidence="1">
    <location>
        <begin position="2"/>
        <end position="125"/>
    </location>
</feature>
<dbReference type="Pfam" id="PF13120">
    <property type="entry name" value="DUF3974"/>
    <property type="match status" value="1"/>
</dbReference>
<dbReference type="EMBL" id="BMFK01000005">
    <property type="protein sequence ID" value="GGE82837.1"/>
    <property type="molecule type" value="Genomic_DNA"/>
</dbReference>
<dbReference type="InterPro" id="IPR025005">
    <property type="entry name" value="DUF3974"/>
</dbReference>
<dbReference type="RefSeq" id="WP_188389838.1">
    <property type="nucleotide sequence ID" value="NZ_BMFK01000005.1"/>
</dbReference>
<comment type="caution">
    <text evidence="2">The sequence shown here is derived from an EMBL/GenBank/DDBJ whole genome shotgun (WGS) entry which is preliminary data.</text>
</comment>
<name>A0A917ETZ8_9BACI</name>
<reference evidence="2" key="1">
    <citation type="journal article" date="2014" name="Int. J. Syst. Evol. Microbiol.">
        <title>Complete genome sequence of Corynebacterium casei LMG S-19264T (=DSM 44701T), isolated from a smear-ripened cheese.</title>
        <authorList>
            <consortium name="US DOE Joint Genome Institute (JGI-PGF)"/>
            <person name="Walter F."/>
            <person name="Albersmeier A."/>
            <person name="Kalinowski J."/>
            <person name="Ruckert C."/>
        </authorList>
    </citation>
    <scope>NUCLEOTIDE SEQUENCE</scope>
    <source>
        <strain evidence="2">CGMCC 1.12698</strain>
    </source>
</reference>
<keyword evidence="3" id="KW-1185">Reference proteome</keyword>